<accession>A0A0E9SBP6</accession>
<organism evidence="2">
    <name type="scientific">Anguilla anguilla</name>
    <name type="common">European freshwater eel</name>
    <name type="synonym">Muraena anguilla</name>
    <dbReference type="NCBI Taxonomy" id="7936"/>
    <lineage>
        <taxon>Eukaryota</taxon>
        <taxon>Metazoa</taxon>
        <taxon>Chordata</taxon>
        <taxon>Craniata</taxon>
        <taxon>Vertebrata</taxon>
        <taxon>Euteleostomi</taxon>
        <taxon>Actinopterygii</taxon>
        <taxon>Neopterygii</taxon>
        <taxon>Teleostei</taxon>
        <taxon>Anguilliformes</taxon>
        <taxon>Anguillidae</taxon>
        <taxon>Anguilla</taxon>
    </lineage>
</organism>
<evidence type="ECO:0000256" key="1">
    <source>
        <dbReference type="SAM" id="SignalP"/>
    </source>
</evidence>
<sequence length="49" mass="5611">MWCNVLIIYCTCSTVSVKVTHVQKCSKQVVVSYQKERGKTMRGSERALM</sequence>
<keyword evidence="1" id="KW-0732">Signal</keyword>
<proteinExistence type="predicted"/>
<reference evidence="2" key="1">
    <citation type="submission" date="2014-11" db="EMBL/GenBank/DDBJ databases">
        <authorList>
            <person name="Amaro Gonzalez C."/>
        </authorList>
    </citation>
    <scope>NUCLEOTIDE SEQUENCE</scope>
</reference>
<protein>
    <submittedName>
        <fullName evidence="2">Uncharacterized protein</fullName>
    </submittedName>
</protein>
<reference evidence="2" key="2">
    <citation type="journal article" date="2015" name="Fish Shellfish Immunol.">
        <title>Early steps in the European eel (Anguilla anguilla)-Vibrio vulnificus interaction in the gills: Role of the RtxA13 toxin.</title>
        <authorList>
            <person name="Callol A."/>
            <person name="Pajuelo D."/>
            <person name="Ebbesson L."/>
            <person name="Teles M."/>
            <person name="MacKenzie S."/>
            <person name="Amaro C."/>
        </authorList>
    </citation>
    <scope>NUCLEOTIDE SEQUENCE</scope>
</reference>
<evidence type="ECO:0000313" key="2">
    <source>
        <dbReference type="EMBL" id="JAH38115.1"/>
    </source>
</evidence>
<dbReference type="EMBL" id="GBXM01070462">
    <property type="protein sequence ID" value="JAH38115.1"/>
    <property type="molecule type" value="Transcribed_RNA"/>
</dbReference>
<dbReference type="AlphaFoldDB" id="A0A0E9SBP6"/>
<feature type="chain" id="PRO_5002432110" evidence="1">
    <location>
        <begin position="18"/>
        <end position="49"/>
    </location>
</feature>
<feature type="signal peptide" evidence="1">
    <location>
        <begin position="1"/>
        <end position="17"/>
    </location>
</feature>
<name>A0A0E9SBP6_ANGAN</name>